<dbReference type="PANTHER" id="PTHR37512">
    <property type="entry name" value="TRIFUNCTIONAL NAD BIOSYNTHESIS/REGULATOR PROTEIN NADR"/>
    <property type="match status" value="1"/>
</dbReference>
<keyword evidence="2" id="KW-0548">Nucleotidyltransferase</keyword>
<accession>A0A1L3JM22</accession>
<dbReference type="RefSeq" id="WP_072556729.1">
    <property type="nucleotide sequence ID" value="NZ_CP018155.1"/>
</dbReference>
<feature type="domain" description="NadR/Ttd14 AAA" evidence="1">
    <location>
        <begin position="14"/>
        <end position="173"/>
    </location>
</feature>
<sequence>MEKKLRQKSINLVKVVLFGPESTGKTTLSTQLARHYNTVWAPEFAREYLQDKWNNERKTCEASDLIPIAKGQMKLENTLAKKADKVLICDTDLLETKVYSEEYYGGFVDPELDKAAKENKYDLYLLTYIDTPWEADDLRDKPEERLEMFTTFENALKKHNKNYILLKGDKETRLKEATIAIDKLIAEKDDLFSFSDSLLDLDMHFLHQNTDDFGNSFDY</sequence>
<dbReference type="SUPFAM" id="SSF52540">
    <property type="entry name" value="P-loop containing nucleoside triphosphate hydrolases"/>
    <property type="match status" value="1"/>
</dbReference>
<dbReference type="PANTHER" id="PTHR37512:SF1">
    <property type="entry name" value="NADR_TTD14 AAA DOMAIN-CONTAINING PROTEIN"/>
    <property type="match status" value="1"/>
</dbReference>
<name>A0A1L3JM22_9FLAO</name>
<dbReference type="AlphaFoldDB" id="A0A1L3JM22"/>
<dbReference type="OrthoDB" id="9151999at2"/>
<evidence type="ECO:0000313" key="3">
    <source>
        <dbReference type="Proteomes" id="UP000181898"/>
    </source>
</evidence>
<gene>
    <name evidence="2" type="ORF">LPB136_12850</name>
</gene>
<dbReference type="EMBL" id="CP018155">
    <property type="protein sequence ID" value="APG66206.1"/>
    <property type="molecule type" value="Genomic_DNA"/>
</dbReference>
<dbReference type="Proteomes" id="UP000181898">
    <property type="component" value="Chromosome"/>
</dbReference>
<dbReference type="GO" id="GO:0016779">
    <property type="term" value="F:nucleotidyltransferase activity"/>
    <property type="evidence" value="ECO:0007669"/>
    <property type="project" value="UniProtKB-KW"/>
</dbReference>
<proteinExistence type="predicted"/>
<keyword evidence="2" id="KW-0808">Transferase</keyword>
<reference evidence="2 3" key="1">
    <citation type="submission" date="2016-11" db="EMBL/GenBank/DDBJ databases">
        <title>Tenacibaculum sp. LPB0136, isolated from marine environment.</title>
        <authorList>
            <person name="Kim E."/>
            <person name="Yi H."/>
        </authorList>
    </citation>
    <scope>NUCLEOTIDE SEQUENCE [LARGE SCALE GENOMIC DNA]</scope>
    <source>
        <strain evidence="2 3">LPB0136</strain>
    </source>
</reference>
<evidence type="ECO:0000313" key="2">
    <source>
        <dbReference type="EMBL" id="APG66206.1"/>
    </source>
</evidence>
<dbReference type="InterPro" id="IPR052735">
    <property type="entry name" value="NAD_biosynth-regulator"/>
</dbReference>
<organism evidence="2 3">
    <name type="scientific">Tenacibaculum todarodis</name>
    <dbReference type="NCBI Taxonomy" id="1850252"/>
    <lineage>
        <taxon>Bacteria</taxon>
        <taxon>Pseudomonadati</taxon>
        <taxon>Bacteroidota</taxon>
        <taxon>Flavobacteriia</taxon>
        <taxon>Flavobacteriales</taxon>
        <taxon>Flavobacteriaceae</taxon>
        <taxon>Tenacibaculum</taxon>
    </lineage>
</organism>
<protein>
    <submittedName>
        <fullName evidence="2">Nicotinate-nucleotide adenylyltransferase</fullName>
    </submittedName>
</protein>
<dbReference type="Pfam" id="PF13521">
    <property type="entry name" value="AAA_28"/>
    <property type="match status" value="1"/>
</dbReference>
<dbReference type="InterPro" id="IPR038727">
    <property type="entry name" value="NadR/Ttd14_AAA_dom"/>
</dbReference>
<evidence type="ECO:0000259" key="1">
    <source>
        <dbReference type="Pfam" id="PF13521"/>
    </source>
</evidence>
<dbReference type="KEGG" id="ten:LPB136_12850"/>
<dbReference type="InterPro" id="IPR027417">
    <property type="entry name" value="P-loop_NTPase"/>
</dbReference>
<keyword evidence="3" id="KW-1185">Reference proteome</keyword>
<dbReference type="Gene3D" id="3.40.50.300">
    <property type="entry name" value="P-loop containing nucleotide triphosphate hydrolases"/>
    <property type="match status" value="1"/>
</dbReference>
<dbReference type="STRING" id="1850252.LPB136_12850"/>